<feature type="compositionally biased region" description="Basic and acidic residues" evidence="3">
    <location>
        <begin position="377"/>
        <end position="389"/>
    </location>
</feature>
<feature type="DNA-binding region" description="Homeobox" evidence="1">
    <location>
        <begin position="118"/>
        <end position="177"/>
    </location>
</feature>
<feature type="compositionally biased region" description="Low complexity" evidence="3">
    <location>
        <begin position="76"/>
        <end position="89"/>
    </location>
</feature>
<accession>A0A2H3IY66</accession>
<dbReference type="PROSITE" id="PS50071">
    <property type="entry name" value="HOMEOBOX_2"/>
    <property type="match status" value="1"/>
</dbReference>
<gene>
    <name evidence="5" type="ORF">WOLCODRAFT_139647</name>
</gene>
<feature type="compositionally biased region" description="Polar residues" evidence="3">
    <location>
        <begin position="53"/>
        <end position="62"/>
    </location>
</feature>
<dbReference type="SMART" id="SM00389">
    <property type="entry name" value="HOX"/>
    <property type="match status" value="1"/>
</dbReference>
<dbReference type="GO" id="GO:0000981">
    <property type="term" value="F:DNA-binding transcription factor activity, RNA polymerase II-specific"/>
    <property type="evidence" value="ECO:0007669"/>
    <property type="project" value="TreeGrafter"/>
</dbReference>
<dbReference type="EMBL" id="KB467832">
    <property type="protein sequence ID" value="PCH34906.1"/>
    <property type="molecule type" value="Genomic_DNA"/>
</dbReference>
<dbReference type="Pfam" id="PF00046">
    <property type="entry name" value="Homeodomain"/>
    <property type="match status" value="1"/>
</dbReference>
<dbReference type="OMA" id="HRDPYLA"/>
<evidence type="ECO:0000256" key="1">
    <source>
        <dbReference type="PROSITE-ProRule" id="PRU00108"/>
    </source>
</evidence>
<dbReference type="STRING" id="742152.A0A2H3IY66"/>
<protein>
    <submittedName>
        <fullName evidence="5">Homeobox-domain-containing protein</fullName>
    </submittedName>
</protein>
<dbReference type="InterPro" id="IPR001356">
    <property type="entry name" value="HD"/>
</dbReference>
<reference evidence="5 6" key="1">
    <citation type="journal article" date="2012" name="Science">
        <title>The Paleozoic origin of enzymatic lignin decomposition reconstructed from 31 fungal genomes.</title>
        <authorList>
            <person name="Floudas D."/>
            <person name="Binder M."/>
            <person name="Riley R."/>
            <person name="Barry K."/>
            <person name="Blanchette R.A."/>
            <person name="Henrissat B."/>
            <person name="Martinez A.T."/>
            <person name="Otillar R."/>
            <person name="Spatafora J.W."/>
            <person name="Yadav J.S."/>
            <person name="Aerts A."/>
            <person name="Benoit I."/>
            <person name="Boyd A."/>
            <person name="Carlson A."/>
            <person name="Copeland A."/>
            <person name="Coutinho P.M."/>
            <person name="de Vries R.P."/>
            <person name="Ferreira P."/>
            <person name="Findley K."/>
            <person name="Foster B."/>
            <person name="Gaskell J."/>
            <person name="Glotzer D."/>
            <person name="Gorecki P."/>
            <person name="Heitman J."/>
            <person name="Hesse C."/>
            <person name="Hori C."/>
            <person name="Igarashi K."/>
            <person name="Jurgens J.A."/>
            <person name="Kallen N."/>
            <person name="Kersten P."/>
            <person name="Kohler A."/>
            <person name="Kuees U."/>
            <person name="Kumar T.K.A."/>
            <person name="Kuo A."/>
            <person name="LaButti K."/>
            <person name="Larrondo L.F."/>
            <person name="Lindquist E."/>
            <person name="Ling A."/>
            <person name="Lombard V."/>
            <person name="Lucas S."/>
            <person name="Lundell T."/>
            <person name="Martin R."/>
            <person name="McLaughlin D.J."/>
            <person name="Morgenstern I."/>
            <person name="Morin E."/>
            <person name="Murat C."/>
            <person name="Nagy L.G."/>
            <person name="Nolan M."/>
            <person name="Ohm R.A."/>
            <person name="Patyshakuliyeva A."/>
            <person name="Rokas A."/>
            <person name="Ruiz-Duenas F.J."/>
            <person name="Sabat G."/>
            <person name="Salamov A."/>
            <person name="Samejima M."/>
            <person name="Schmutz J."/>
            <person name="Slot J.C."/>
            <person name="St John F."/>
            <person name="Stenlid J."/>
            <person name="Sun H."/>
            <person name="Sun S."/>
            <person name="Syed K."/>
            <person name="Tsang A."/>
            <person name="Wiebenga A."/>
            <person name="Young D."/>
            <person name="Pisabarro A."/>
            <person name="Eastwood D.C."/>
            <person name="Martin F."/>
            <person name="Cullen D."/>
            <person name="Grigoriev I.V."/>
            <person name="Hibbett D.S."/>
        </authorList>
    </citation>
    <scope>NUCLEOTIDE SEQUENCE [LARGE SCALE GENOMIC DNA]</scope>
    <source>
        <strain evidence="5 6">MD-104</strain>
    </source>
</reference>
<dbReference type="AlphaFoldDB" id="A0A2H3IY66"/>
<evidence type="ECO:0000313" key="6">
    <source>
        <dbReference type="Proteomes" id="UP000218811"/>
    </source>
</evidence>
<dbReference type="GO" id="GO:0005634">
    <property type="term" value="C:nucleus"/>
    <property type="evidence" value="ECO:0007669"/>
    <property type="project" value="UniProtKB-SubCell"/>
</dbReference>
<dbReference type="InterPro" id="IPR009057">
    <property type="entry name" value="Homeodomain-like_sf"/>
</dbReference>
<dbReference type="GO" id="GO:1990837">
    <property type="term" value="F:sequence-specific double-stranded DNA binding"/>
    <property type="evidence" value="ECO:0007669"/>
    <property type="project" value="TreeGrafter"/>
</dbReference>
<feature type="compositionally biased region" description="Polar residues" evidence="3">
    <location>
        <begin position="360"/>
        <end position="373"/>
    </location>
</feature>
<feature type="region of interest" description="Disordered" evidence="3">
    <location>
        <begin position="1"/>
        <end position="132"/>
    </location>
</feature>
<keyword evidence="1 2" id="KW-0371">Homeobox</keyword>
<feature type="domain" description="Homeobox" evidence="4">
    <location>
        <begin position="116"/>
        <end position="176"/>
    </location>
</feature>
<dbReference type="PANTHER" id="PTHR46255:SF3">
    <property type="entry name" value="HOMEOBOX DOMAIN-CONTAINING PROTEIN"/>
    <property type="match status" value="1"/>
</dbReference>
<keyword evidence="1 2" id="KW-0539">Nucleus</keyword>
<feature type="compositionally biased region" description="Pro residues" evidence="3">
    <location>
        <begin position="185"/>
        <end position="201"/>
    </location>
</feature>
<dbReference type="SUPFAM" id="SSF46689">
    <property type="entry name" value="Homeodomain-like"/>
    <property type="match status" value="1"/>
</dbReference>
<dbReference type="CDD" id="cd00086">
    <property type="entry name" value="homeodomain"/>
    <property type="match status" value="1"/>
</dbReference>
<evidence type="ECO:0000313" key="5">
    <source>
        <dbReference type="EMBL" id="PCH34906.1"/>
    </source>
</evidence>
<feature type="compositionally biased region" description="Basic and acidic residues" evidence="3">
    <location>
        <begin position="327"/>
        <end position="337"/>
    </location>
</feature>
<proteinExistence type="predicted"/>
<evidence type="ECO:0000256" key="3">
    <source>
        <dbReference type="SAM" id="MobiDB-lite"/>
    </source>
</evidence>
<dbReference type="Gene3D" id="1.10.10.60">
    <property type="entry name" value="Homeodomain-like"/>
    <property type="match status" value="1"/>
</dbReference>
<keyword evidence="1 2" id="KW-0238">DNA-binding</keyword>
<dbReference type="Proteomes" id="UP000218811">
    <property type="component" value="Unassembled WGS sequence"/>
</dbReference>
<sequence length="514" mass="55002">MNQPPPGHSSFKNTADEKQSEPRQHSPARRTLISTFHDRQGASSTAGDIVSSPRASQEATVPQQQQSGVSGGGGSEPIMERSSPSISSSQGDMADNEMEAGASQSSEVPQQPANPPKKKRTRTLTTPHQSAVLHALLAQSRFPTTAMREEVGRAIGLSARKVQIWFQNQRQKARRPRGQSGAPLTRPPQFGPFPNAPPGPPGALAGPSSQTTSPTELFASTFPGEGGPTTSGRVYYDQTSQSYVRPMGISHLSGPGIPGPGSEPRSQYSSPVEAQGTQPSQPRLSPLTSYHPPHSSYSYRSSRPATADQALDMYYTASRSPRPARPLSDDLTGRQRDPPIILPPLVLDPPRSRALPGSSHYGSPSPTSVQHSPTVIDPRRRWQPSEHPESQFAHRPPLNIPPPFTLQPRPQWDDPAFSPFSRPALSRLGSVHSTAHAEPYGLPPAIPSAAGQNSSSPILGRPGIQEGAGEPHAYPRSMHTRRHSEVPHFSIAGSATPGSATPRAGPRSSEDDLK</sequence>
<feature type="region of interest" description="Disordered" evidence="3">
    <location>
        <begin position="168"/>
        <end position="514"/>
    </location>
</feature>
<feature type="compositionally biased region" description="Polar residues" evidence="3">
    <location>
        <begin position="267"/>
        <end position="283"/>
    </location>
</feature>
<evidence type="ECO:0000259" key="4">
    <source>
        <dbReference type="PROSITE" id="PS50071"/>
    </source>
</evidence>
<comment type="subcellular location">
    <subcellularLocation>
        <location evidence="1 2">Nucleus</location>
    </subcellularLocation>
</comment>
<evidence type="ECO:0000256" key="2">
    <source>
        <dbReference type="RuleBase" id="RU000682"/>
    </source>
</evidence>
<feature type="compositionally biased region" description="Low complexity" evidence="3">
    <location>
        <begin position="284"/>
        <end position="307"/>
    </location>
</feature>
<feature type="compositionally biased region" description="Low complexity" evidence="3">
    <location>
        <begin position="250"/>
        <end position="266"/>
    </location>
</feature>
<name>A0A2H3IY66_WOLCO</name>
<organism evidence="5 6">
    <name type="scientific">Wolfiporia cocos (strain MD-104)</name>
    <name type="common">Brown rot fungus</name>
    <dbReference type="NCBI Taxonomy" id="742152"/>
    <lineage>
        <taxon>Eukaryota</taxon>
        <taxon>Fungi</taxon>
        <taxon>Dikarya</taxon>
        <taxon>Basidiomycota</taxon>
        <taxon>Agaricomycotina</taxon>
        <taxon>Agaricomycetes</taxon>
        <taxon>Polyporales</taxon>
        <taxon>Phaeolaceae</taxon>
        <taxon>Wolfiporia</taxon>
    </lineage>
</organism>
<feature type="compositionally biased region" description="Polar residues" evidence="3">
    <location>
        <begin position="102"/>
        <end position="111"/>
    </location>
</feature>
<feature type="compositionally biased region" description="Basic and acidic residues" evidence="3">
    <location>
        <begin position="14"/>
        <end position="24"/>
    </location>
</feature>
<dbReference type="InterPro" id="IPR052631">
    <property type="entry name" value="Paired_homeobox_Bicoid"/>
</dbReference>
<dbReference type="OrthoDB" id="6159439at2759"/>
<dbReference type="PANTHER" id="PTHR46255">
    <property type="entry name" value="SHORT STATURE HOMEOBOX"/>
    <property type="match status" value="1"/>
</dbReference>
<feature type="compositionally biased region" description="Polar residues" evidence="3">
    <location>
        <begin position="230"/>
        <end position="243"/>
    </location>
</feature>
<keyword evidence="6" id="KW-1185">Reference proteome</keyword>